<feature type="region of interest" description="Disordered" evidence="1">
    <location>
        <begin position="1"/>
        <end position="38"/>
    </location>
</feature>
<evidence type="ECO:0000256" key="1">
    <source>
        <dbReference type="SAM" id="MobiDB-lite"/>
    </source>
</evidence>
<dbReference type="Pfam" id="PF07811">
    <property type="entry name" value="TadE"/>
    <property type="match status" value="1"/>
</dbReference>
<dbReference type="NCBIfam" id="NF041390">
    <property type="entry name" value="TadE_Rv3655c"/>
    <property type="match status" value="1"/>
</dbReference>
<dbReference type="InterPro" id="IPR049790">
    <property type="entry name" value="Rv3655c/TadE"/>
</dbReference>
<keyword evidence="2" id="KW-0812">Transmembrane</keyword>
<keyword evidence="5" id="KW-1185">Reference proteome</keyword>
<accession>A0ABP8L0I9</accession>
<comment type="caution">
    <text evidence="4">The sequence shown here is derived from an EMBL/GenBank/DDBJ whole genome shotgun (WGS) entry which is preliminary data.</text>
</comment>
<dbReference type="Proteomes" id="UP001500622">
    <property type="component" value="Unassembled WGS sequence"/>
</dbReference>
<reference evidence="5" key="1">
    <citation type="journal article" date="2019" name="Int. J. Syst. Evol. Microbiol.">
        <title>The Global Catalogue of Microorganisms (GCM) 10K type strain sequencing project: providing services to taxonomists for standard genome sequencing and annotation.</title>
        <authorList>
            <consortium name="The Broad Institute Genomics Platform"/>
            <consortium name="The Broad Institute Genome Sequencing Center for Infectious Disease"/>
            <person name="Wu L."/>
            <person name="Ma J."/>
        </authorList>
    </citation>
    <scope>NUCLEOTIDE SEQUENCE [LARGE SCALE GENOMIC DNA]</scope>
    <source>
        <strain evidence="5">JCM 17810</strain>
    </source>
</reference>
<evidence type="ECO:0000256" key="2">
    <source>
        <dbReference type="SAM" id="Phobius"/>
    </source>
</evidence>
<dbReference type="RefSeq" id="WP_345215483.1">
    <property type="nucleotide sequence ID" value="NZ_BAABGN010000003.1"/>
</dbReference>
<protein>
    <recommendedName>
        <fullName evidence="3">TadE-like domain-containing protein</fullName>
    </recommendedName>
</protein>
<name>A0ABP8L0I9_9MICO</name>
<evidence type="ECO:0000313" key="5">
    <source>
        <dbReference type="Proteomes" id="UP001500622"/>
    </source>
</evidence>
<organism evidence="4 5">
    <name type="scientific">Georgenia halophila</name>
    <dbReference type="NCBI Taxonomy" id="620889"/>
    <lineage>
        <taxon>Bacteria</taxon>
        <taxon>Bacillati</taxon>
        <taxon>Actinomycetota</taxon>
        <taxon>Actinomycetes</taxon>
        <taxon>Micrococcales</taxon>
        <taxon>Bogoriellaceae</taxon>
        <taxon>Georgenia</taxon>
    </lineage>
</organism>
<keyword evidence="2" id="KW-0472">Membrane</keyword>
<evidence type="ECO:0000259" key="3">
    <source>
        <dbReference type="Pfam" id="PF07811"/>
    </source>
</evidence>
<evidence type="ECO:0000313" key="4">
    <source>
        <dbReference type="EMBL" id="GAA4419722.1"/>
    </source>
</evidence>
<sequence length="149" mass="14483">MSPDARPSVGGGAVSRPPPGPQDPCPTGATAGAPRRGDHGSVTAELAVVLPAVVMLLAVLLTAAAAAGTQVRVSDAARAAARAAALGESEAAVVAVARDLAGEGAAVVVSHEAEYVLVEVSHEIPGLLGMADLEAGASARAMPEPGVGR</sequence>
<dbReference type="EMBL" id="BAABGN010000003">
    <property type="protein sequence ID" value="GAA4419722.1"/>
    <property type="molecule type" value="Genomic_DNA"/>
</dbReference>
<gene>
    <name evidence="4" type="ORF">GCM10023169_10680</name>
</gene>
<keyword evidence="2" id="KW-1133">Transmembrane helix</keyword>
<proteinExistence type="predicted"/>
<dbReference type="InterPro" id="IPR012495">
    <property type="entry name" value="TadE-like_dom"/>
</dbReference>
<feature type="domain" description="TadE-like" evidence="3">
    <location>
        <begin position="40"/>
        <end position="82"/>
    </location>
</feature>
<feature type="transmembrane region" description="Helical" evidence="2">
    <location>
        <begin position="46"/>
        <end position="68"/>
    </location>
</feature>